<name>A0A7R8WHQ0_9CRUS</name>
<feature type="region of interest" description="Disordered" evidence="1">
    <location>
        <begin position="1"/>
        <end position="31"/>
    </location>
</feature>
<dbReference type="GO" id="GO:0006412">
    <property type="term" value="P:translation"/>
    <property type="evidence" value="ECO:0007669"/>
    <property type="project" value="InterPro"/>
</dbReference>
<proteinExistence type="predicted"/>
<feature type="compositionally biased region" description="Basic and acidic residues" evidence="1">
    <location>
        <begin position="1"/>
        <end position="14"/>
    </location>
</feature>
<gene>
    <name evidence="2" type="ORF">CTOB1V02_LOCUS9703</name>
</gene>
<reference evidence="2" key="1">
    <citation type="submission" date="2020-11" db="EMBL/GenBank/DDBJ databases">
        <authorList>
            <person name="Tran Van P."/>
        </authorList>
    </citation>
    <scope>NUCLEOTIDE SEQUENCE</scope>
</reference>
<dbReference type="EMBL" id="OB663957">
    <property type="protein sequence ID" value="CAD7231860.1"/>
    <property type="molecule type" value="Genomic_DNA"/>
</dbReference>
<evidence type="ECO:0000256" key="1">
    <source>
        <dbReference type="SAM" id="MobiDB-lite"/>
    </source>
</evidence>
<evidence type="ECO:0000313" key="2">
    <source>
        <dbReference type="EMBL" id="CAD7231860.1"/>
    </source>
</evidence>
<organism evidence="2">
    <name type="scientific">Cyprideis torosa</name>
    <dbReference type="NCBI Taxonomy" id="163714"/>
    <lineage>
        <taxon>Eukaryota</taxon>
        <taxon>Metazoa</taxon>
        <taxon>Ecdysozoa</taxon>
        <taxon>Arthropoda</taxon>
        <taxon>Crustacea</taxon>
        <taxon>Oligostraca</taxon>
        <taxon>Ostracoda</taxon>
        <taxon>Podocopa</taxon>
        <taxon>Podocopida</taxon>
        <taxon>Cytherocopina</taxon>
        <taxon>Cytheroidea</taxon>
        <taxon>Cytherideidae</taxon>
        <taxon>Cyprideis</taxon>
    </lineage>
</organism>
<dbReference type="SUPFAM" id="SSF57829">
    <property type="entry name" value="Zn-binding ribosomal proteins"/>
    <property type="match status" value="1"/>
</dbReference>
<feature type="non-terminal residue" evidence="2">
    <location>
        <position position="1"/>
    </location>
</feature>
<dbReference type="OrthoDB" id="2014905at2759"/>
<protein>
    <submittedName>
        <fullName evidence="2">Uncharacterized protein</fullName>
    </submittedName>
</protein>
<sequence length="227" mass="26079">DEAESREQSSREQHSTTSTGRSESGQAEKSHAMNKLLRISREFTKGLLDHLERSFFPRTPHPAVAVALVDGRCLPSVSSDSSVDPLAWDGFVFAVPVSIRTIDERLRRRYGGYYENKMLKPRTNLLICDTCGNYYEAGRLCPTCYSRISAETKVIQDRMIAEWGFDAVDKDVTILYEGETPKEELDNRKFIEMKKERPSWFHPNLLQRVRDRKRKSLELAHKPADVV</sequence>
<dbReference type="InterPro" id="IPR011332">
    <property type="entry name" value="Ribosomal_zn-bd"/>
</dbReference>
<dbReference type="AlphaFoldDB" id="A0A7R8WHQ0"/>
<accession>A0A7R8WHQ0</accession>
<feature type="compositionally biased region" description="Polar residues" evidence="1">
    <location>
        <begin position="15"/>
        <end position="25"/>
    </location>
</feature>